<evidence type="ECO:0000313" key="6">
    <source>
        <dbReference type="EMBL" id="CAB3773474.1"/>
    </source>
</evidence>
<comment type="similarity">
    <text evidence="1">Belongs to the LysR transcriptional regulatory family.</text>
</comment>
<proteinExistence type="inferred from homology"/>
<dbReference type="AlphaFoldDB" id="A0A6J5F4T4"/>
<sequence>MNSFPSRRLPPLNALRAFEASGRHLNFRLASEELGVTQGAVAQQVRLLEDVLQVSLFNRLPRGLAFTAEGHGYFTAVQRALTIVLEATEALNRRSTSVTISTTPSFASRWLIPRLAEFTEMHPHIDVRVIADIAICNFRSEGVDIAIRLGKAPFAKGLVSDLLFPVHVFPVASPYLLESGQSINTLSDLSKCVLLHDHHDLWPEFFSALDHMDRFDTLRGPRFSQTSLAIDAAIAGQGVALISEAVVERDIAAGRLRRLFNLSLPLSLGYHVVLPQASARSEASQKMRDWLLAQFESARSGSPGA</sequence>
<dbReference type="GO" id="GO:0006351">
    <property type="term" value="P:DNA-templated transcription"/>
    <property type="evidence" value="ECO:0007669"/>
    <property type="project" value="TreeGrafter"/>
</dbReference>
<gene>
    <name evidence="6" type="primary">gcvA_11</name>
    <name evidence="6" type="ORF">LMG29542_07255</name>
</gene>
<dbReference type="PROSITE" id="PS50931">
    <property type="entry name" value="HTH_LYSR"/>
    <property type="match status" value="1"/>
</dbReference>
<dbReference type="GO" id="GO:0043565">
    <property type="term" value="F:sequence-specific DNA binding"/>
    <property type="evidence" value="ECO:0007669"/>
    <property type="project" value="TreeGrafter"/>
</dbReference>
<dbReference type="Pfam" id="PF03466">
    <property type="entry name" value="LysR_substrate"/>
    <property type="match status" value="1"/>
</dbReference>
<protein>
    <submittedName>
        <fullName evidence="6">Glycine cleavage system transcriptional activator</fullName>
    </submittedName>
</protein>
<evidence type="ECO:0000256" key="2">
    <source>
        <dbReference type="ARBA" id="ARBA00023015"/>
    </source>
</evidence>
<dbReference type="InterPro" id="IPR036388">
    <property type="entry name" value="WH-like_DNA-bd_sf"/>
</dbReference>
<evidence type="ECO:0000256" key="3">
    <source>
        <dbReference type="ARBA" id="ARBA00023125"/>
    </source>
</evidence>
<name>A0A6J5F4T4_9BURK</name>
<keyword evidence="3" id="KW-0238">DNA-binding</keyword>
<dbReference type="GO" id="GO:0003700">
    <property type="term" value="F:DNA-binding transcription factor activity"/>
    <property type="evidence" value="ECO:0007669"/>
    <property type="project" value="InterPro"/>
</dbReference>
<evidence type="ECO:0000259" key="5">
    <source>
        <dbReference type="PROSITE" id="PS50931"/>
    </source>
</evidence>
<dbReference type="Gene3D" id="3.40.190.10">
    <property type="entry name" value="Periplasmic binding protein-like II"/>
    <property type="match status" value="2"/>
</dbReference>
<accession>A0A6J5F4T4</accession>
<evidence type="ECO:0000256" key="4">
    <source>
        <dbReference type="ARBA" id="ARBA00023163"/>
    </source>
</evidence>
<dbReference type="InterPro" id="IPR058163">
    <property type="entry name" value="LysR-type_TF_proteobact-type"/>
</dbReference>
<dbReference type="PANTHER" id="PTHR30537:SF26">
    <property type="entry name" value="GLYCINE CLEAVAGE SYSTEM TRANSCRIPTIONAL ACTIVATOR"/>
    <property type="match status" value="1"/>
</dbReference>
<dbReference type="SUPFAM" id="SSF46785">
    <property type="entry name" value="Winged helix' DNA-binding domain"/>
    <property type="match status" value="1"/>
</dbReference>
<feature type="domain" description="HTH lysR-type" evidence="5">
    <location>
        <begin position="10"/>
        <end position="67"/>
    </location>
</feature>
<dbReference type="SUPFAM" id="SSF53850">
    <property type="entry name" value="Periplasmic binding protein-like II"/>
    <property type="match status" value="1"/>
</dbReference>
<dbReference type="InterPro" id="IPR000847">
    <property type="entry name" value="LysR_HTH_N"/>
</dbReference>
<dbReference type="CDD" id="cd08432">
    <property type="entry name" value="PBP2_GcdR_TrpI_HvrB_AmpR_like"/>
    <property type="match status" value="1"/>
</dbReference>
<keyword evidence="2" id="KW-0805">Transcription regulation</keyword>
<dbReference type="EMBL" id="CADIKH010000075">
    <property type="protein sequence ID" value="CAB3773474.1"/>
    <property type="molecule type" value="Genomic_DNA"/>
</dbReference>
<dbReference type="InterPro" id="IPR005119">
    <property type="entry name" value="LysR_subst-bd"/>
</dbReference>
<dbReference type="Proteomes" id="UP000494363">
    <property type="component" value="Unassembled WGS sequence"/>
</dbReference>
<dbReference type="PRINTS" id="PR00039">
    <property type="entry name" value="HTHLYSR"/>
</dbReference>
<reference evidence="6 7" key="1">
    <citation type="submission" date="2020-04" db="EMBL/GenBank/DDBJ databases">
        <authorList>
            <person name="De Canck E."/>
        </authorList>
    </citation>
    <scope>NUCLEOTIDE SEQUENCE [LARGE SCALE GENOMIC DNA]</scope>
    <source>
        <strain evidence="6 7">LMG 29542</strain>
    </source>
</reference>
<dbReference type="Pfam" id="PF00126">
    <property type="entry name" value="HTH_1"/>
    <property type="match status" value="1"/>
</dbReference>
<dbReference type="PANTHER" id="PTHR30537">
    <property type="entry name" value="HTH-TYPE TRANSCRIPTIONAL REGULATOR"/>
    <property type="match status" value="1"/>
</dbReference>
<keyword evidence="4" id="KW-0804">Transcription</keyword>
<dbReference type="Gene3D" id="1.10.10.10">
    <property type="entry name" value="Winged helix-like DNA-binding domain superfamily/Winged helix DNA-binding domain"/>
    <property type="match status" value="1"/>
</dbReference>
<keyword evidence="7" id="KW-1185">Reference proteome</keyword>
<organism evidence="6 7">
    <name type="scientific">Paraburkholderia humisilvae</name>
    <dbReference type="NCBI Taxonomy" id="627669"/>
    <lineage>
        <taxon>Bacteria</taxon>
        <taxon>Pseudomonadati</taxon>
        <taxon>Pseudomonadota</taxon>
        <taxon>Betaproteobacteria</taxon>
        <taxon>Burkholderiales</taxon>
        <taxon>Burkholderiaceae</taxon>
        <taxon>Paraburkholderia</taxon>
    </lineage>
</organism>
<dbReference type="NCBIfam" id="NF008352">
    <property type="entry name" value="PRK11139.1"/>
    <property type="match status" value="1"/>
</dbReference>
<evidence type="ECO:0000313" key="7">
    <source>
        <dbReference type="Proteomes" id="UP000494363"/>
    </source>
</evidence>
<dbReference type="RefSeq" id="WP_175232569.1">
    <property type="nucleotide sequence ID" value="NZ_CADIKH010000075.1"/>
</dbReference>
<dbReference type="InterPro" id="IPR036390">
    <property type="entry name" value="WH_DNA-bd_sf"/>
</dbReference>
<evidence type="ECO:0000256" key="1">
    <source>
        <dbReference type="ARBA" id="ARBA00009437"/>
    </source>
</evidence>